<dbReference type="Pfam" id="PF08003">
    <property type="entry name" value="Methyltransf_9"/>
    <property type="match status" value="1"/>
</dbReference>
<dbReference type="EMBL" id="UGED01000009">
    <property type="protein sequence ID" value="STL55998.1"/>
    <property type="molecule type" value="Genomic_DNA"/>
</dbReference>
<comment type="similarity">
    <text evidence="3">Belongs to the class I-like SAM-binding methyltransferase superfamily. CmoB family.</text>
</comment>
<keyword evidence="2 3" id="KW-0819">tRNA processing</keyword>
<dbReference type="InterPro" id="IPR027555">
    <property type="entry name" value="Mo5U34_MeTrfas-like"/>
</dbReference>
<keyword evidence="1 3" id="KW-0808">Transferase</keyword>
<dbReference type="HAMAP" id="MF_01590">
    <property type="entry name" value="tRNA_carboxymethyltr_CmoB"/>
    <property type="match status" value="1"/>
</dbReference>
<dbReference type="NCBIfam" id="NF011650">
    <property type="entry name" value="PRK15068.1"/>
    <property type="match status" value="1"/>
</dbReference>
<feature type="binding site" evidence="3">
    <location>
        <position position="315"/>
    </location>
    <ligand>
        <name>carboxy-S-adenosyl-L-methionine</name>
        <dbReference type="ChEBI" id="CHEBI:134278"/>
    </ligand>
</feature>
<accession>A0A377B9K4</accession>
<dbReference type="GO" id="GO:0016765">
    <property type="term" value="F:transferase activity, transferring alkyl or aryl (other than methyl) groups"/>
    <property type="evidence" value="ECO:0007669"/>
    <property type="project" value="UniProtKB-UniRule"/>
</dbReference>
<feature type="binding site" evidence="3">
    <location>
        <position position="110"/>
    </location>
    <ligand>
        <name>carboxy-S-adenosyl-L-methionine</name>
        <dbReference type="ChEBI" id="CHEBI:134278"/>
    </ligand>
</feature>
<dbReference type="AlphaFoldDB" id="A0A377B9K4"/>
<dbReference type="NCBIfam" id="TIGR00452">
    <property type="entry name" value="tRNA 5-methoxyuridine(34)/uridine 5-oxyacetic acid(34) synthase CmoB"/>
    <property type="match status" value="1"/>
</dbReference>
<feature type="binding site" evidence="3">
    <location>
        <position position="105"/>
    </location>
    <ligand>
        <name>carboxy-S-adenosyl-L-methionine</name>
        <dbReference type="ChEBI" id="CHEBI:134278"/>
    </ligand>
</feature>
<dbReference type="GO" id="GO:0032259">
    <property type="term" value="P:methylation"/>
    <property type="evidence" value="ECO:0007669"/>
    <property type="project" value="UniProtKB-KW"/>
</dbReference>
<feature type="binding site" evidence="3">
    <location>
        <position position="196"/>
    </location>
    <ligand>
        <name>carboxy-S-adenosyl-L-methionine</name>
        <dbReference type="ChEBI" id="CHEBI:134278"/>
    </ligand>
</feature>
<dbReference type="Gene3D" id="3.40.50.150">
    <property type="entry name" value="Vaccinia Virus protein VP39"/>
    <property type="match status" value="1"/>
</dbReference>
<evidence type="ECO:0000256" key="1">
    <source>
        <dbReference type="ARBA" id="ARBA00022679"/>
    </source>
</evidence>
<evidence type="ECO:0000256" key="3">
    <source>
        <dbReference type="HAMAP-Rule" id="MF_01590"/>
    </source>
</evidence>
<protein>
    <recommendedName>
        <fullName evidence="3">tRNA U34 carboxymethyltransferase</fullName>
        <ecNumber evidence="3">2.5.1.-</ecNumber>
    </recommendedName>
</protein>
<organism evidence="4 5">
    <name type="scientific">Escherichia coli</name>
    <dbReference type="NCBI Taxonomy" id="562"/>
    <lineage>
        <taxon>Bacteria</taxon>
        <taxon>Pseudomonadati</taxon>
        <taxon>Pseudomonadota</taxon>
        <taxon>Gammaproteobacteria</taxon>
        <taxon>Enterobacterales</taxon>
        <taxon>Enterobacteriaceae</taxon>
        <taxon>Escherichia</taxon>
    </lineage>
</organism>
<comment type="function">
    <text evidence="3">Catalyzes carboxymethyl transfer from carboxy-S-adenosyl-L-methionine (Cx-SAM) to 5-hydroxyuridine (ho5U) to form 5-carboxymethoxyuridine (cmo5U) at position 34 in tRNAs.</text>
</comment>
<feature type="binding site" evidence="3">
    <location>
        <begin position="181"/>
        <end position="182"/>
    </location>
    <ligand>
        <name>carboxy-S-adenosyl-L-methionine</name>
        <dbReference type="ChEBI" id="CHEBI:134278"/>
    </ligand>
</feature>
<dbReference type="SUPFAM" id="SSF53335">
    <property type="entry name" value="S-adenosyl-L-methionine-dependent methyltransferases"/>
    <property type="match status" value="1"/>
</dbReference>
<evidence type="ECO:0000313" key="5">
    <source>
        <dbReference type="Proteomes" id="UP000254052"/>
    </source>
</evidence>
<feature type="binding site" evidence="3">
    <location>
        <position position="130"/>
    </location>
    <ligand>
        <name>carboxy-S-adenosyl-L-methionine</name>
        <dbReference type="ChEBI" id="CHEBI:134278"/>
    </ligand>
</feature>
<evidence type="ECO:0000256" key="2">
    <source>
        <dbReference type="ARBA" id="ARBA00022694"/>
    </source>
</evidence>
<evidence type="ECO:0000313" key="4">
    <source>
        <dbReference type="EMBL" id="STL55998.1"/>
    </source>
</evidence>
<reference evidence="4 5" key="1">
    <citation type="submission" date="2018-06" db="EMBL/GenBank/DDBJ databases">
        <authorList>
            <consortium name="Pathogen Informatics"/>
            <person name="Doyle S."/>
        </authorList>
    </citation>
    <scope>NUCLEOTIDE SEQUENCE [LARGE SCALE GENOMIC DNA]</scope>
    <source>
        <strain evidence="4 5">NCTC9962</strain>
    </source>
</reference>
<feature type="binding site" evidence="3">
    <location>
        <position position="91"/>
    </location>
    <ligand>
        <name>carboxy-S-adenosyl-L-methionine</name>
        <dbReference type="ChEBI" id="CHEBI:134278"/>
    </ligand>
</feature>
<dbReference type="InterPro" id="IPR010017">
    <property type="entry name" value="CmoB"/>
</dbReference>
<dbReference type="GO" id="GO:0002098">
    <property type="term" value="P:tRNA wobble uridine modification"/>
    <property type="evidence" value="ECO:0007669"/>
    <property type="project" value="InterPro"/>
</dbReference>
<dbReference type="InterPro" id="IPR029063">
    <property type="entry name" value="SAM-dependent_MTases_sf"/>
</dbReference>
<sequence length="323" mass="36679">MIDFGNFYSLIAKNHLSHWLETLPAQIANWQREQQHGLFKQWSNAVEFLPEIKPYRLDLLHSVTAESEEPLSAGQIKRIETLMRNLMPWRKGPFSLYGVNIDTEWRSDWKWDRVLPHLSDLTGRTILDVGCGSGYHMWRMIGAGAHLAVGIDPTQLFLCQFEAVRKLLGNDQRAHLLPLGIEQLPALKAFDTVFSMGVLYHRRSTAGASMAVEDQLVNEGELVLETLVIDGDENTVLVPGDRYAQMRNVYFIPSALALKNWLKKCGFVDIRIADVSVTTTEEQRRTEWMVTESLADFLDPHDPGKTVEGYPAPKRAVLIARKP</sequence>
<feature type="binding site" evidence="3">
    <location>
        <begin position="152"/>
        <end position="154"/>
    </location>
    <ligand>
        <name>carboxy-S-adenosyl-L-methionine</name>
        <dbReference type="ChEBI" id="CHEBI:134278"/>
    </ligand>
</feature>
<comment type="subunit">
    <text evidence="3">Homotetramer.</text>
</comment>
<dbReference type="EC" id="2.5.1.-" evidence="3"/>
<proteinExistence type="inferred from homology"/>
<keyword evidence="4" id="KW-0489">Methyltransferase</keyword>
<dbReference type="FunFam" id="3.40.50.150:FF:000080">
    <property type="entry name" value="tRNA U34 carboxymethyltransferase"/>
    <property type="match status" value="1"/>
</dbReference>
<dbReference type="GO" id="GO:0008168">
    <property type="term" value="F:methyltransferase activity"/>
    <property type="evidence" value="ECO:0007669"/>
    <property type="project" value="UniProtKB-KW"/>
</dbReference>
<gene>
    <name evidence="4" type="primary">yecP</name>
    <name evidence="3" type="synonym">cmoB</name>
    <name evidence="4" type="ORF">NCTC9962_04527</name>
</gene>
<feature type="binding site" evidence="3">
    <location>
        <position position="200"/>
    </location>
    <ligand>
        <name>carboxy-S-adenosyl-L-methionine</name>
        <dbReference type="ChEBI" id="CHEBI:134278"/>
    </ligand>
</feature>
<comment type="catalytic activity">
    <reaction evidence="3">
        <text>carboxy-S-adenosyl-L-methionine + 5-hydroxyuridine(34) in tRNA = 5-carboxymethoxyuridine(34) in tRNA + S-adenosyl-L-homocysteine + H(+)</text>
        <dbReference type="Rhea" id="RHEA:52848"/>
        <dbReference type="Rhea" id="RHEA-COMP:13381"/>
        <dbReference type="Rhea" id="RHEA-COMP:13383"/>
        <dbReference type="ChEBI" id="CHEBI:15378"/>
        <dbReference type="ChEBI" id="CHEBI:57856"/>
        <dbReference type="ChEBI" id="CHEBI:134278"/>
        <dbReference type="ChEBI" id="CHEBI:136877"/>
        <dbReference type="ChEBI" id="CHEBI:136879"/>
    </reaction>
</comment>
<name>A0A377B9K4_ECOLX</name>
<dbReference type="Proteomes" id="UP000254052">
    <property type="component" value="Unassembled WGS sequence"/>
</dbReference>
<dbReference type="CDD" id="cd02440">
    <property type="entry name" value="AdoMet_MTases"/>
    <property type="match status" value="1"/>
</dbReference>